<protein>
    <submittedName>
        <fullName evidence="1">Uncharacterized protein</fullName>
    </submittedName>
</protein>
<sequence>MATSYCSANRIGLTPVPVRKIAV</sequence>
<evidence type="ECO:0000313" key="1">
    <source>
        <dbReference type="EMBL" id="JAI04513.1"/>
    </source>
</evidence>
<accession>A0A0E9XP46</accession>
<dbReference type="EMBL" id="GBXM01004065">
    <property type="protein sequence ID" value="JAI04513.1"/>
    <property type="molecule type" value="Transcribed_RNA"/>
</dbReference>
<name>A0A0E9XP46_ANGAN</name>
<dbReference type="AlphaFoldDB" id="A0A0E9XP46"/>
<proteinExistence type="predicted"/>
<reference evidence="1" key="1">
    <citation type="submission" date="2014-11" db="EMBL/GenBank/DDBJ databases">
        <authorList>
            <person name="Amaro Gonzalez C."/>
        </authorList>
    </citation>
    <scope>NUCLEOTIDE SEQUENCE</scope>
</reference>
<organism evidence="1">
    <name type="scientific">Anguilla anguilla</name>
    <name type="common">European freshwater eel</name>
    <name type="synonym">Muraena anguilla</name>
    <dbReference type="NCBI Taxonomy" id="7936"/>
    <lineage>
        <taxon>Eukaryota</taxon>
        <taxon>Metazoa</taxon>
        <taxon>Chordata</taxon>
        <taxon>Craniata</taxon>
        <taxon>Vertebrata</taxon>
        <taxon>Euteleostomi</taxon>
        <taxon>Actinopterygii</taxon>
        <taxon>Neopterygii</taxon>
        <taxon>Teleostei</taxon>
        <taxon>Anguilliformes</taxon>
        <taxon>Anguillidae</taxon>
        <taxon>Anguilla</taxon>
    </lineage>
</organism>
<reference evidence="1" key="2">
    <citation type="journal article" date="2015" name="Fish Shellfish Immunol.">
        <title>Early steps in the European eel (Anguilla anguilla)-Vibrio vulnificus interaction in the gills: Role of the RtxA13 toxin.</title>
        <authorList>
            <person name="Callol A."/>
            <person name="Pajuelo D."/>
            <person name="Ebbesson L."/>
            <person name="Teles M."/>
            <person name="MacKenzie S."/>
            <person name="Amaro C."/>
        </authorList>
    </citation>
    <scope>NUCLEOTIDE SEQUENCE</scope>
</reference>